<name>A0A4X1SIB5_PIG</name>
<organism evidence="1 2">
    <name type="scientific">Sus scrofa</name>
    <name type="common">Pig</name>
    <dbReference type="NCBI Taxonomy" id="9823"/>
    <lineage>
        <taxon>Eukaryota</taxon>
        <taxon>Metazoa</taxon>
        <taxon>Chordata</taxon>
        <taxon>Craniata</taxon>
        <taxon>Vertebrata</taxon>
        <taxon>Euteleostomi</taxon>
        <taxon>Mammalia</taxon>
        <taxon>Eutheria</taxon>
        <taxon>Laurasiatheria</taxon>
        <taxon>Artiodactyla</taxon>
        <taxon>Suina</taxon>
        <taxon>Suidae</taxon>
        <taxon>Sus</taxon>
    </lineage>
</organism>
<evidence type="ECO:0000313" key="1">
    <source>
        <dbReference type="Ensembl" id="ENSSSCP00070002011.1"/>
    </source>
</evidence>
<dbReference type="Proteomes" id="UP000314985">
    <property type="component" value="Chromosome 13"/>
</dbReference>
<reference evidence="1 2" key="1">
    <citation type="submission" date="2017-08" db="EMBL/GenBank/DDBJ databases">
        <title>USMARCv1.0.</title>
        <authorList>
            <person name="Hannum G.I."/>
            <person name="Koren S."/>
            <person name="Schroeder S.G."/>
            <person name="Chin S.C."/>
            <person name="Nonneman D.J."/>
            <person name="Becker S.A."/>
            <person name="Rosen B.D."/>
            <person name="Bickhart D.M."/>
            <person name="Putnam N.H."/>
            <person name="Green R.E."/>
            <person name="Tuggle C.K."/>
            <person name="Liu H."/>
            <person name="Rohrer G.A."/>
            <person name="Warr A."/>
            <person name="Hall R."/>
            <person name="Kim K."/>
            <person name="Hume D.A."/>
            <person name="Talbot R."/>
            <person name="Chow W."/>
            <person name="Howe K."/>
            <person name="Schwartz A.S."/>
            <person name="Watson M."/>
            <person name="Archibald A.L."/>
            <person name="Phillippy A.M."/>
            <person name="Smith T.P.L."/>
        </authorList>
    </citation>
    <scope>NUCLEOTIDE SEQUENCE [LARGE SCALE GENOMIC DNA]</scope>
</reference>
<reference evidence="1" key="2">
    <citation type="submission" date="2025-08" db="UniProtKB">
        <authorList>
            <consortium name="Ensembl"/>
        </authorList>
    </citation>
    <scope>IDENTIFICATION</scope>
</reference>
<protein>
    <submittedName>
        <fullName evidence="1">Uncharacterized protein</fullName>
    </submittedName>
</protein>
<accession>A0A4X1SIB5</accession>
<evidence type="ECO:0000313" key="2">
    <source>
        <dbReference type="Proteomes" id="UP000314985"/>
    </source>
</evidence>
<dbReference type="Ensembl" id="ENSSSCT00070002413.1">
    <property type="protein sequence ID" value="ENSSSCP00070002011.1"/>
    <property type="gene ID" value="ENSSSCG00070001283.1"/>
</dbReference>
<dbReference type="AlphaFoldDB" id="A0A4X1SIB5"/>
<proteinExistence type="predicted"/>
<sequence length="64" mass="7699">VKQKRLGSPRSRCWQIWYLVRAHFLIHRWLSFCHILTLRRREGSLWGLFYKGANSIHEGSTLMT</sequence>